<evidence type="ECO:0000313" key="2">
    <source>
        <dbReference type="EMBL" id="GEN04735.1"/>
    </source>
</evidence>
<sequence length="57" mass="6006">MSDTSSVSGNSSVNIDSEIDKMTSAFNTAIETNEKITAVKTEKGAEETAAQQRPNIG</sequence>
<organism evidence="2 4">
    <name type="scientific">Acetobacter indonesiensis</name>
    <dbReference type="NCBI Taxonomy" id="104101"/>
    <lineage>
        <taxon>Bacteria</taxon>
        <taxon>Pseudomonadati</taxon>
        <taxon>Pseudomonadota</taxon>
        <taxon>Alphaproteobacteria</taxon>
        <taxon>Acetobacterales</taxon>
        <taxon>Acetobacteraceae</taxon>
        <taxon>Acetobacter</taxon>
    </lineage>
</organism>
<evidence type="ECO:0000313" key="1">
    <source>
        <dbReference type="EMBL" id="GAN62002.1"/>
    </source>
</evidence>
<dbReference type="Proteomes" id="UP000032673">
    <property type="component" value="Unassembled WGS sequence"/>
</dbReference>
<dbReference type="EMBL" id="BAMW01000005">
    <property type="protein sequence ID" value="GAN62002.1"/>
    <property type="molecule type" value="Genomic_DNA"/>
</dbReference>
<keyword evidence="3" id="KW-1185">Reference proteome</keyword>
<dbReference type="AlphaFoldDB" id="A0A6N3T870"/>
<protein>
    <submittedName>
        <fullName evidence="2">Uncharacterized protein</fullName>
    </submittedName>
</protein>
<gene>
    <name evidence="1" type="ORF">Abin_005_025</name>
    <name evidence="2" type="ORF">AIN02nite_27600</name>
</gene>
<dbReference type="EMBL" id="BJXQ01000026">
    <property type="protein sequence ID" value="GEN04735.1"/>
    <property type="molecule type" value="Genomic_DNA"/>
</dbReference>
<proteinExistence type="predicted"/>
<dbReference type="Proteomes" id="UP000321104">
    <property type="component" value="Unassembled WGS sequence"/>
</dbReference>
<dbReference type="RefSeq" id="WP_170237873.1">
    <property type="nucleotide sequence ID" value="NZ_BAMW01000005.1"/>
</dbReference>
<evidence type="ECO:0000313" key="3">
    <source>
        <dbReference type="Proteomes" id="UP000032673"/>
    </source>
</evidence>
<accession>A0A6N3T870</accession>
<evidence type="ECO:0000313" key="4">
    <source>
        <dbReference type="Proteomes" id="UP000321104"/>
    </source>
</evidence>
<name>A0A6N3T870_9PROT</name>
<comment type="caution">
    <text evidence="2">The sequence shown here is derived from an EMBL/GenBank/DDBJ whole genome shotgun (WGS) entry which is preliminary data.</text>
</comment>
<reference evidence="2 4" key="2">
    <citation type="submission" date="2019-07" db="EMBL/GenBank/DDBJ databases">
        <title>Whole genome shotgun sequence of Acetobacter indonesiensis NBRC 16471.</title>
        <authorList>
            <person name="Hosoyama A."/>
            <person name="Uohara A."/>
            <person name="Ohji S."/>
            <person name="Ichikawa N."/>
        </authorList>
    </citation>
    <scope>NUCLEOTIDE SEQUENCE [LARGE SCALE GENOMIC DNA]</scope>
    <source>
        <strain evidence="2 4">NBRC 16471</strain>
    </source>
</reference>
<reference evidence="1 3" key="1">
    <citation type="submission" date="2012-11" db="EMBL/GenBank/DDBJ databases">
        <title>Whole genome sequence of Acetobacter indonesiensis 5H-1.</title>
        <authorList>
            <person name="Azuma Y."/>
            <person name="Higashiura N."/>
            <person name="Hirakawa H."/>
            <person name="Matsushita K."/>
        </authorList>
    </citation>
    <scope>NUCLEOTIDE SEQUENCE [LARGE SCALE GENOMIC DNA]</scope>
    <source>
        <strain evidence="1 3">5H-1</strain>
    </source>
</reference>